<dbReference type="SUPFAM" id="SSF53756">
    <property type="entry name" value="UDP-Glycosyltransferase/glycogen phosphorylase"/>
    <property type="match status" value="1"/>
</dbReference>
<feature type="transmembrane region" description="Helical" evidence="1">
    <location>
        <begin position="92"/>
        <end position="111"/>
    </location>
</feature>
<dbReference type="RefSeq" id="WP_151625457.1">
    <property type="nucleotide sequence ID" value="NZ_CP043028.1"/>
</dbReference>
<dbReference type="AlphaFoldDB" id="A0A5P6VUT1"/>
<accession>A0A5P6VUT1</accession>
<gene>
    <name evidence="2" type="ORF">FXF36_14915</name>
</gene>
<keyword evidence="1" id="KW-0812">Transmembrane</keyword>
<organism evidence="2 3">
    <name type="scientific">Pseudobutyrivibrio xylanivorans</name>
    <dbReference type="NCBI Taxonomy" id="185007"/>
    <lineage>
        <taxon>Bacteria</taxon>
        <taxon>Bacillati</taxon>
        <taxon>Bacillota</taxon>
        <taxon>Clostridia</taxon>
        <taxon>Lachnospirales</taxon>
        <taxon>Lachnospiraceae</taxon>
        <taxon>Pseudobutyrivibrio</taxon>
    </lineage>
</organism>
<evidence type="ECO:0000256" key="1">
    <source>
        <dbReference type="SAM" id="Phobius"/>
    </source>
</evidence>
<reference evidence="3" key="1">
    <citation type="submission" date="2019-08" db="EMBL/GenBank/DDBJ databases">
        <title>Complete Genome Sequence of the Polysaccharide-Degrading Rumen Bacterium Pseudobutyrivibrio xylanivorans MA3014.</title>
        <authorList>
            <person name="Palevich N."/>
            <person name="Maclean P.H."/>
            <person name="Kelly W.J."/>
            <person name="Leahy S.C."/>
            <person name="Rakonjac J."/>
            <person name="Attwood G.T."/>
        </authorList>
    </citation>
    <scope>NUCLEOTIDE SEQUENCE [LARGE SCALE GENOMIC DNA]</scope>
    <source>
        <strain evidence="3">MA3014</strain>
    </source>
</reference>
<sequence>MHQGKGLESKYKGEVFYISPYLPQEKKYERHFSPAAQTKVGYVRTKLQKYVTTTVCINCSLTVDNSVILPKQFKDDYGSIRILGSVSSTKRLFLPICGAVMLFSVFLYVLFNIGKEDTVFLYHSVYYDPIVTALKKIKHFRIIYEIEEIYADVRKHGVGREKEISRCEEAADGFIFPTELLNEIVNRNSKKSIIIYGAYQPVSIVRKGINKKTSIVYSGTLMNGKGAQEAVNCASALDDQFEIHIIGYGSIDEKRKIVEMIEDNSSMCMVSYDGMKYGEEYINYMTKCDIGICIQPSDSLFNGSSFPSKILSYFNCGLAVVASEMESLKKSKLAKYIYFSRTVNPEDVATAIRRASMSQVSNIDIILALDEEVSEKIEDIMLS</sequence>
<dbReference type="Proteomes" id="UP000327030">
    <property type="component" value="Chromosome 1"/>
</dbReference>
<evidence type="ECO:0000313" key="2">
    <source>
        <dbReference type="EMBL" id="QFJ56082.1"/>
    </source>
</evidence>
<keyword evidence="1" id="KW-1133">Transmembrane helix</keyword>
<dbReference type="Pfam" id="PF13692">
    <property type="entry name" value="Glyco_trans_1_4"/>
    <property type="match status" value="1"/>
</dbReference>
<dbReference type="EMBL" id="CP043028">
    <property type="protein sequence ID" value="QFJ56082.1"/>
    <property type="molecule type" value="Genomic_DNA"/>
</dbReference>
<name>A0A5P6VUT1_PSEXY</name>
<dbReference type="KEGG" id="pxv:FXF36_14915"/>
<dbReference type="OrthoDB" id="9794124at2"/>
<keyword evidence="1" id="KW-0472">Membrane</keyword>
<dbReference type="Gene3D" id="3.40.50.2000">
    <property type="entry name" value="Glycogen Phosphorylase B"/>
    <property type="match status" value="1"/>
</dbReference>
<protein>
    <submittedName>
        <fullName evidence="2">Glycosyltransferase family 4 protein</fullName>
    </submittedName>
</protein>
<proteinExistence type="predicted"/>
<evidence type="ECO:0000313" key="3">
    <source>
        <dbReference type="Proteomes" id="UP000327030"/>
    </source>
</evidence>